<proteinExistence type="predicted"/>
<dbReference type="EMBL" id="KZ679015">
    <property type="protein sequence ID" value="PSS12492.1"/>
    <property type="molecule type" value="Genomic_DNA"/>
</dbReference>
<gene>
    <name evidence="1" type="ORF">M430DRAFT_171846</name>
</gene>
<reference evidence="1 2" key="1">
    <citation type="journal article" date="2018" name="New Phytol.">
        <title>Comparative genomics and transcriptomics depict ericoid mycorrhizal fungi as versatile saprotrophs and plant mutualists.</title>
        <authorList>
            <person name="Martino E."/>
            <person name="Morin E."/>
            <person name="Grelet G.A."/>
            <person name="Kuo A."/>
            <person name="Kohler A."/>
            <person name="Daghino S."/>
            <person name="Barry K.W."/>
            <person name="Cichocki N."/>
            <person name="Clum A."/>
            <person name="Dockter R.B."/>
            <person name="Hainaut M."/>
            <person name="Kuo R.C."/>
            <person name="LaButti K."/>
            <person name="Lindahl B.D."/>
            <person name="Lindquist E.A."/>
            <person name="Lipzen A."/>
            <person name="Khouja H.R."/>
            <person name="Magnuson J."/>
            <person name="Murat C."/>
            <person name="Ohm R.A."/>
            <person name="Singer S.W."/>
            <person name="Spatafora J.W."/>
            <person name="Wang M."/>
            <person name="Veneault-Fourrey C."/>
            <person name="Henrissat B."/>
            <person name="Grigoriev I.V."/>
            <person name="Martin F.M."/>
            <person name="Perotto S."/>
        </authorList>
    </citation>
    <scope>NUCLEOTIDE SEQUENCE [LARGE SCALE GENOMIC DNA]</scope>
    <source>
        <strain evidence="1 2">ATCC 22711</strain>
    </source>
</reference>
<dbReference type="GeneID" id="36571698"/>
<accession>A0A2T3AV19</accession>
<dbReference type="InParanoid" id="A0A2T3AV19"/>
<evidence type="ECO:0000313" key="1">
    <source>
        <dbReference type="EMBL" id="PSS12492.1"/>
    </source>
</evidence>
<dbReference type="Proteomes" id="UP000241818">
    <property type="component" value="Unassembled WGS sequence"/>
</dbReference>
<sequence>MGLKKACIFPTGSLDCIGLSPLLEQSLFSSEVRIKSDSKIKTETPKDRSFRSWFHLAPEAIKPNAQPCLGILQDVPLQILSPPVQHRQHRQHYQHHQQTPQHAMAGPATFTGQVRSTPMRIFIDVYIAR</sequence>
<organism evidence="1 2">
    <name type="scientific">Amorphotheca resinae ATCC 22711</name>
    <dbReference type="NCBI Taxonomy" id="857342"/>
    <lineage>
        <taxon>Eukaryota</taxon>
        <taxon>Fungi</taxon>
        <taxon>Dikarya</taxon>
        <taxon>Ascomycota</taxon>
        <taxon>Pezizomycotina</taxon>
        <taxon>Leotiomycetes</taxon>
        <taxon>Helotiales</taxon>
        <taxon>Amorphothecaceae</taxon>
        <taxon>Amorphotheca</taxon>
    </lineage>
</organism>
<dbReference type="RefSeq" id="XP_024718490.1">
    <property type="nucleotide sequence ID" value="XM_024863617.1"/>
</dbReference>
<evidence type="ECO:0000313" key="2">
    <source>
        <dbReference type="Proteomes" id="UP000241818"/>
    </source>
</evidence>
<keyword evidence="2" id="KW-1185">Reference proteome</keyword>
<protein>
    <submittedName>
        <fullName evidence="1">Uncharacterized protein</fullName>
    </submittedName>
</protein>
<dbReference type="AlphaFoldDB" id="A0A2T3AV19"/>
<name>A0A2T3AV19_AMORE</name>